<accession>A0A9P4IFH0</accession>
<organism evidence="2 3">
    <name type="scientific">Rhizodiscina lignyota</name>
    <dbReference type="NCBI Taxonomy" id="1504668"/>
    <lineage>
        <taxon>Eukaryota</taxon>
        <taxon>Fungi</taxon>
        <taxon>Dikarya</taxon>
        <taxon>Ascomycota</taxon>
        <taxon>Pezizomycotina</taxon>
        <taxon>Dothideomycetes</taxon>
        <taxon>Pleosporomycetidae</taxon>
        <taxon>Aulographales</taxon>
        <taxon>Rhizodiscinaceae</taxon>
        <taxon>Rhizodiscina</taxon>
    </lineage>
</organism>
<dbReference type="EMBL" id="ML978128">
    <property type="protein sequence ID" value="KAF2097532.1"/>
    <property type="molecule type" value="Genomic_DNA"/>
</dbReference>
<gene>
    <name evidence="2" type="ORF">NA57DRAFT_77789</name>
</gene>
<feature type="compositionally biased region" description="Polar residues" evidence="1">
    <location>
        <begin position="93"/>
        <end position="107"/>
    </location>
</feature>
<feature type="compositionally biased region" description="Basic and acidic residues" evidence="1">
    <location>
        <begin position="61"/>
        <end position="71"/>
    </location>
</feature>
<keyword evidence="3" id="KW-1185">Reference proteome</keyword>
<feature type="compositionally biased region" description="Basic residues" evidence="1">
    <location>
        <begin position="201"/>
        <end position="210"/>
    </location>
</feature>
<dbReference type="OrthoDB" id="3438340at2759"/>
<feature type="compositionally biased region" description="Polar residues" evidence="1">
    <location>
        <begin position="214"/>
        <end position="223"/>
    </location>
</feature>
<evidence type="ECO:0000313" key="3">
    <source>
        <dbReference type="Proteomes" id="UP000799772"/>
    </source>
</evidence>
<feature type="compositionally biased region" description="Basic and acidic residues" evidence="1">
    <location>
        <begin position="144"/>
        <end position="167"/>
    </location>
</feature>
<proteinExistence type="predicted"/>
<dbReference type="Proteomes" id="UP000799772">
    <property type="component" value="Unassembled WGS sequence"/>
</dbReference>
<comment type="caution">
    <text evidence="2">The sequence shown here is derived from an EMBL/GenBank/DDBJ whole genome shotgun (WGS) entry which is preliminary data.</text>
</comment>
<evidence type="ECO:0000256" key="1">
    <source>
        <dbReference type="SAM" id="MobiDB-lite"/>
    </source>
</evidence>
<reference evidence="2" key="1">
    <citation type="journal article" date="2020" name="Stud. Mycol.">
        <title>101 Dothideomycetes genomes: a test case for predicting lifestyles and emergence of pathogens.</title>
        <authorList>
            <person name="Haridas S."/>
            <person name="Albert R."/>
            <person name="Binder M."/>
            <person name="Bloem J."/>
            <person name="Labutti K."/>
            <person name="Salamov A."/>
            <person name="Andreopoulos B."/>
            <person name="Baker S."/>
            <person name="Barry K."/>
            <person name="Bills G."/>
            <person name="Bluhm B."/>
            <person name="Cannon C."/>
            <person name="Castanera R."/>
            <person name="Culley D."/>
            <person name="Daum C."/>
            <person name="Ezra D."/>
            <person name="Gonzalez J."/>
            <person name="Henrissat B."/>
            <person name="Kuo A."/>
            <person name="Liang C."/>
            <person name="Lipzen A."/>
            <person name="Lutzoni F."/>
            <person name="Magnuson J."/>
            <person name="Mondo S."/>
            <person name="Nolan M."/>
            <person name="Ohm R."/>
            <person name="Pangilinan J."/>
            <person name="Park H.-J."/>
            <person name="Ramirez L."/>
            <person name="Alfaro M."/>
            <person name="Sun H."/>
            <person name="Tritt A."/>
            <person name="Yoshinaga Y."/>
            <person name="Zwiers L.-H."/>
            <person name="Turgeon B."/>
            <person name="Goodwin S."/>
            <person name="Spatafora J."/>
            <person name="Crous P."/>
            <person name="Grigoriev I."/>
        </authorList>
    </citation>
    <scope>NUCLEOTIDE SEQUENCE</scope>
    <source>
        <strain evidence="2">CBS 133067</strain>
    </source>
</reference>
<evidence type="ECO:0000313" key="2">
    <source>
        <dbReference type="EMBL" id="KAF2097532.1"/>
    </source>
</evidence>
<protein>
    <submittedName>
        <fullName evidence="2">Uncharacterized protein</fullName>
    </submittedName>
</protein>
<dbReference type="AlphaFoldDB" id="A0A9P4IFH0"/>
<sequence length="223" mass="24434">MPSKTSELDLISNKANLLNANLQQILGRVSGASSSGDGKHDQDREEDEAFGAVSELGGLGSHRDIAAELKQKAQSSEDGLRKQLLGKNAKAGLQSTVSNQKHSTVLSRTGKKHRNHGLSKSDDSDEETGRASSFKKKRTAPRQTNHEARMSTEKLDKDQSSEAKAEYDAEQGSPSLALPHEVPMKHRPAMSYLDEVLEQKAKKRKKKKRKNNSEHQGPLNSST</sequence>
<feature type="region of interest" description="Disordered" evidence="1">
    <location>
        <begin position="29"/>
        <end position="223"/>
    </location>
</feature>
<name>A0A9P4IFH0_9PEZI</name>